<dbReference type="NCBIfam" id="TIGR01710">
    <property type="entry name" value="typeII_sec_gspG"/>
    <property type="match status" value="1"/>
</dbReference>
<evidence type="ECO:0000256" key="9">
    <source>
        <dbReference type="ARBA" id="ARBA00023136"/>
    </source>
</evidence>
<evidence type="ECO:0000313" key="13">
    <source>
        <dbReference type="Proteomes" id="UP000193200"/>
    </source>
</evidence>
<dbReference type="SUPFAM" id="SSF54523">
    <property type="entry name" value="Pili subunits"/>
    <property type="match status" value="1"/>
</dbReference>
<evidence type="ECO:0000256" key="2">
    <source>
        <dbReference type="ARBA" id="ARBA00009984"/>
    </source>
</evidence>
<evidence type="ECO:0000256" key="4">
    <source>
        <dbReference type="ARBA" id="ARBA00022475"/>
    </source>
</evidence>
<dbReference type="GO" id="GO:0005886">
    <property type="term" value="C:plasma membrane"/>
    <property type="evidence" value="ECO:0007669"/>
    <property type="project" value="UniProtKB-SubCell"/>
</dbReference>
<evidence type="ECO:0000256" key="8">
    <source>
        <dbReference type="ARBA" id="ARBA00022989"/>
    </source>
</evidence>
<keyword evidence="4" id="KW-1003">Cell membrane</keyword>
<dbReference type="InParanoid" id="A0A1Y5T9J2"/>
<dbReference type="OrthoDB" id="9795612at2"/>
<keyword evidence="5" id="KW-0488">Methylation</keyword>
<dbReference type="FunCoup" id="A0A1Y5T9J2">
    <property type="interactions" value="154"/>
</dbReference>
<dbReference type="PROSITE" id="PS00409">
    <property type="entry name" value="PROKAR_NTER_METHYL"/>
    <property type="match status" value="1"/>
</dbReference>
<dbReference type="InterPro" id="IPR000983">
    <property type="entry name" value="Bac_GSPG_pilin"/>
</dbReference>
<evidence type="ECO:0000256" key="3">
    <source>
        <dbReference type="ARBA" id="ARBA00020042"/>
    </source>
</evidence>
<dbReference type="Gene3D" id="3.30.700.10">
    <property type="entry name" value="Glycoprotein, Type 4 Pilin"/>
    <property type="match status" value="1"/>
</dbReference>
<dbReference type="NCBIfam" id="TIGR02532">
    <property type="entry name" value="IV_pilin_GFxxxE"/>
    <property type="match status" value="1"/>
</dbReference>
<name>A0A1Y5T9J2_9PROT</name>
<feature type="domain" description="Type II secretion system protein GspG C-terminal" evidence="11">
    <location>
        <begin position="42"/>
        <end position="149"/>
    </location>
</feature>
<evidence type="ECO:0000256" key="5">
    <source>
        <dbReference type="ARBA" id="ARBA00022481"/>
    </source>
</evidence>
<keyword evidence="13" id="KW-1185">Reference proteome</keyword>
<dbReference type="EMBL" id="FWFR01000002">
    <property type="protein sequence ID" value="SLN56928.1"/>
    <property type="molecule type" value="Genomic_DNA"/>
</dbReference>
<dbReference type="Pfam" id="PF07963">
    <property type="entry name" value="N_methyl"/>
    <property type="match status" value="1"/>
</dbReference>
<keyword evidence="7 10" id="KW-0812">Transmembrane</keyword>
<dbReference type="InterPro" id="IPR013545">
    <property type="entry name" value="T2SS_protein-GspG_C"/>
</dbReference>
<dbReference type="PRINTS" id="PR00813">
    <property type="entry name" value="BCTERIALGSPG"/>
</dbReference>
<reference evidence="12 13" key="1">
    <citation type="submission" date="2017-03" db="EMBL/GenBank/DDBJ databases">
        <authorList>
            <person name="Afonso C.L."/>
            <person name="Miller P.J."/>
            <person name="Scott M.A."/>
            <person name="Spackman E."/>
            <person name="Goraichik I."/>
            <person name="Dimitrov K.M."/>
            <person name="Suarez D.L."/>
            <person name="Swayne D.E."/>
        </authorList>
    </citation>
    <scope>NUCLEOTIDE SEQUENCE [LARGE SCALE GENOMIC DNA]</scope>
    <source>
        <strain evidence="12 13">CECT 7691</strain>
    </source>
</reference>
<evidence type="ECO:0000256" key="7">
    <source>
        <dbReference type="ARBA" id="ARBA00022692"/>
    </source>
</evidence>
<comment type="subcellular location">
    <subcellularLocation>
        <location evidence="1">Cell inner membrane</location>
        <topology evidence="1">Single-pass membrane protein</topology>
    </subcellularLocation>
</comment>
<organism evidence="12 13">
    <name type="scientific">Oceanibacterium hippocampi</name>
    <dbReference type="NCBI Taxonomy" id="745714"/>
    <lineage>
        <taxon>Bacteria</taxon>
        <taxon>Pseudomonadati</taxon>
        <taxon>Pseudomonadota</taxon>
        <taxon>Alphaproteobacteria</taxon>
        <taxon>Sneathiellales</taxon>
        <taxon>Sneathiellaceae</taxon>
        <taxon>Oceanibacterium</taxon>
    </lineage>
</organism>
<dbReference type="InterPro" id="IPR010054">
    <property type="entry name" value="Type2_sec_GspG"/>
</dbReference>
<gene>
    <name evidence="12" type="primary">xcpT</name>
    <name evidence="12" type="ORF">OCH7691_02485</name>
</gene>
<feature type="transmembrane region" description="Helical" evidence="10">
    <location>
        <begin position="21"/>
        <end position="43"/>
    </location>
</feature>
<keyword evidence="9 10" id="KW-0472">Membrane</keyword>
<dbReference type="InterPro" id="IPR045584">
    <property type="entry name" value="Pilin-like"/>
</dbReference>
<dbReference type="GO" id="GO:0015628">
    <property type="term" value="P:protein secretion by the type II secretion system"/>
    <property type="evidence" value="ECO:0007669"/>
    <property type="project" value="InterPro"/>
</dbReference>
<dbReference type="AlphaFoldDB" id="A0A1Y5T9J2"/>
<dbReference type="GO" id="GO:0015627">
    <property type="term" value="C:type II protein secretion system complex"/>
    <property type="evidence" value="ECO:0007669"/>
    <property type="project" value="InterPro"/>
</dbReference>
<dbReference type="RefSeq" id="WP_085884448.1">
    <property type="nucleotide sequence ID" value="NZ_FWFR01000002.1"/>
</dbReference>
<evidence type="ECO:0000256" key="1">
    <source>
        <dbReference type="ARBA" id="ARBA00004377"/>
    </source>
</evidence>
<evidence type="ECO:0000313" key="12">
    <source>
        <dbReference type="EMBL" id="SLN56928.1"/>
    </source>
</evidence>
<accession>A0A1Y5T9J2</accession>
<sequence>MIGTTYRNRRQRRRGEAGFTLVELLVVLVILALLGGLVGPQVLRYAFSAKTDTARLQIQNFEAGLDLYRLHVGRYPTGQEGLQALVARPSGVAAWNGPYLKGGKLPDDPWGRPYGYRNPGEHSSDYDIFSLGADGVVGGDGDAQDVGNWQ</sequence>
<protein>
    <recommendedName>
        <fullName evidence="3">Type II secretion system core protein G</fullName>
    </recommendedName>
</protein>
<evidence type="ECO:0000256" key="6">
    <source>
        <dbReference type="ARBA" id="ARBA00022519"/>
    </source>
</evidence>
<keyword evidence="6" id="KW-0997">Cell inner membrane</keyword>
<proteinExistence type="inferred from homology"/>
<dbReference type="Proteomes" id="UP000193200">
    <property type="component" value="Unassembled WGS sequence"/>
</dbReference>
<dbReference type="InterPro" id="IPR012902">
    <property type="entry name" value="N_methyl_site"/>
</dbReference>
<dbReference type="Pfam" id="PF08334">
    <property type="entry name" value="T2SSG"/>
    <property type="match status" value="1"/>
</dbReference>
<comment type="similarity">
    <text evidence="2">Belongs to the GSP G family.</text>
</comment>
<evidence type="ECO:0000259" key="11">
    <source>
        <dbReference type="Pfam" id="PF08334"/>
    </source>
</evidence>
<evidence type="ECO:0000256" key="10">
    <source>
        <dbReference type="SAM" id="Phobius"/>
    </source>
</evidence>
<keyword evidence="8 10" id="KW-1133">Transmembrane helix</keyword>